<evidence type="ECO:0000313" key="1">
    <source>
        <dbReference type="EMBL" id="NIJ15067.1"/>
    </source>
</evidence>
<proteinExistence type="predicted"/>
<gene>
    <name evidence="1" type="ORF">FHS54_000016</name>
</gene>
<dbReference type="AlphaFoldDB" id="A0A846LYV1"/>
<dbReference type="RefSeq" id="WP_167301762.1">
    <property type="nucleotide sequence ID" value="NZ_JAASQR010000001.1"/>
</dbReference>
<dbReference type="EMBL" id="JAASQR010000001">
    <property type="protein sequence ID" value="NIJ15067.1"/>
    <property type="molecule type" value="Genomic_DNA"/>
</dbReference>
<keyword evidence="2" id="KW-1185">Reference proteome</keyword>
<organism evidence="1 2">
    <name type="scientific">Sphingobium vermicomposti</name>
    <dbReference type="NCBI Taxonomy" id="529005"/>
    <lineage>
        <taxon>Bacteria</taxon>
        <taxon>Pseudomonadati</taxon>
        <taxon>Pseudomonadota</taxon>
        <taxon>Alphaproteobacteria</taxon>
        <taxon>Sphingomonadales</taxon>
        <taxon>Sphingomonadaceae</taxon>
        <taxon>Sphingobium</taxon>
    </lineage>
</organism>
<name>A0A846LYV1_9SPHN</name>
<dbReference type="Proteomes" id="UP000576821">
    <property type="component" value="Unassembled WGS sequence"/>
</dbReference>
<evidence type="ECO:0000313" key="2">
    <source>
        <dbReference type="Proteomes" id="UP000576821"/>
    </source>
</evidence>
<comment type="caution">
    <text evidence="1">The sequence shown here is derived from an EMBL/GenBank/DDBJ whole genome shotgun (WGS) entry which is preliminary data.</text>
</comment>
<sequence length="107" mass="11732">MSGVLDTPRTVTIGGRTETFRNYAHLAERADIFIEAIQRMEAGMSAGGSSDDWARLADAAEAVEQICNIQTEWLAEHDAQIAAAIEQVRRDIRDLPLSSNTVETGEQ</sequence>
<accession>A0A846LYV1</accession>
<reference evidence="1 2" key="1">
    <citation type="submission" date="2020-03" db="EMBL/GenBank/DDBJ databases">
        <title>Genomic Encyclopedia of Type Strains, Phase IV (KMG-IV): sequencing the most valuable type-strain genomes for metagenomic binning, comparative biology and taxonomic classification.</title>
        <authorList>
            <person name="Goeker M."/>
        </authorList>
    </citation>
    <scope>NUCLEOTIDE SEQUENCE [LARGE SCALE GENOMIC DNA]</scope>
    <source>
        <strain evidence="1 2">DSM 21299</strain>
    </source>
</reference>
<protein>
    <submittedName>
        <fullName evidence="1">Uncharacterized protein</fullName>
    </submittedName>
</protein>